<evidence type="ECO:0000256" key="1">
    <source>
        <dbReference type="ARBA" id="ARBA00004273"/>
    </source>
</evidence>
<keyword evidence="4" id="KW-0999">Mitochondrion inner membrane</keyword>
<dbReference type="GO" id="GO:0005758">
    <property type="term" value="C:mitochondrial intermembrane space"/>
    <property type="evidence" value="ECO:0007669"/>
    <property type="project" value="UniProtKB-SubCell"/>
</dbReference>
<dbReference type="CDD" id="cd15900">
    <property type="entry name" value="EFh_MICU"/>
    <property type="match status" value="1"/>
</dbReference>
<dbReference type="InterPro" id="IPR039800">
    <property type="entry name" value="MICU1/2/3"/>
</dbReference>
<dbReference type="GO" id="GO:0051560">
    <property type="term" value="P:mitochondrial calcium ion homeostasis"/>
    <property type="evidence" value="ECO:0007669"/>
    <property type="project" value="TreeGrafter"/>
</dbReference>
<reference evidence="10" key="1">
    <citation type="submission" date="2023-10" db="EMBL/GenBank/DDBJ databases">
        <title>Genome assembly of Pristionchus species.</title>
        <authorList>
            <person name="Yoshida K."/>
            <person name="Sommer R.J."/>
        </authorList>
    </citation>
    <scope>NUCLEOTIDE SEQUENCE</scope>
    <source>
        <strain evidence="10">RS0144</strain>
    </source>
</reference>
<dbReference type="EMBL" id="BTSX01000003">
    <property type="protein sequence ID" value="GMS91530.1"/>
    <property type="molecule type" value="Genomic_DNA"/>
</dbReference>
<comment type="caution">
    <text evidence="10">The sequence shown here is derived from an EMBL/GenBank/DDBJ whole genome shotgun (WGS) entry which is preliminary data.</text>
</comment>
<dbReference type="InterPro" id="IPR018247">
    <property type="entry name" value="EF_Hand_1_Ca_BS"/>
</dbReference>
<dbReference type="PANTHER" id="PTHR12294">
    <property type="entry name" value="EF HAND DOMAIN FAMILY A1,A2-RELATED"/>
    <property type="match status" value="1"/>
</dbReference>
<dbReference type="Gene3D" id="1.10.238.10">
    <property type="entry name" value="EF-hand"/>
    <property type="match status" value="2"/>
</dbReference>
<keyword evidence="5" id="KW-0106">Calcium</keyword>
<keyword evidence="11" id="KW-1185">Reference proteome</keyword>
<evidence type="ECO:0000256" key="7">
    <source>
        <dbReference type="ARBA" id="ARBA00023128"/>
    </source>
</evidence>
<proteinExistence type="predicted"/>
<keyword evidence="3" id="KW-0677">Repeat</keyword>
<dbReference type="SMART" id="SM00054">
    <property type="entry name" value="EFh"/>
    <property type="match status" value="2"/>
</dbReference>
<evidence type="ECO:0000256" key="8">
    <source>
        <dbReference type="ARBA" id="ARBA00023136"/>
    </source>
</evidence>
<keyword evidence="7" id="KW-0496">Mitochondrion</keyword>
<comment type="subcellular location">
    <subcellularLocation>
        <location evidence="1">Mitochondrion inner membrane</location>
    </subcellularLocation>
    <subcellularLocation>
        <location evidence="2">Mitochondrion intermembrane space</location>
    </subcellularLocation>
</comment>
<dbReference type="GO" id="GO:0036444">
    <property type="term" value="P:calcium import into the mitochondrion"/>
    <property type="evidence" value="ECO:0007669"/>
    <property type="project" value="UniProtKB-ARBA"/>
</dbReference>
<evidence type="ECO:0000313" key="10">
    <source>
        <dbReference type="EMBL" id="GMS91530.1"/>
    </source>
</evidence>
<sequence>FELHDLALGRSRVCAVMSWTGRLLGSGWRRVGWFGARSSLLKSATAIATAYTVSSFVRKRRAEAFRLGDADKLTHNVYTDHKLSKRELRFLEYASIEYDDVIYMSPMDFIDSFTRDTPRERIYRRVLKETDVKKMLGNTPPLRKGSRDLFRHLDQGGLISYADYIFLVTLLTKSRDNFKIAFMMFDDDDSGRVDKEEFMLIRSLMSSLRSTRNAKKQHHDQCQLDMTEFSFVVTHMQDRLFTGSDNYSIAFSKSEEEVKREDTTILLHLFGRRGRESLTFDDFMVFYDNLQYEVMEIEFREFARGKKKISPVDFALMVLRYTILDREEYAEYIDRMADRTAENQGVTLEQWASFSIFLNNLAQFSTAVRLYTNADMPVTKAEFARAVQCTCGEKLADTVVDLIFAIFDANDDGKLSYREFLAVMNDRLHRGLKARNDRGWTWKDFKRCVINEMSR</sequence>
<evidence type="ECO:0000256" key="2">
    <source>
        <dbReference type="ARBA" id="ARBA00004569"/>
    </source>
</evidence>
<keyword evidence="8" id="KW-0472">Membrane</keyword>
<dbReference type="PROSITE" id="PS00018">
    <property type="entry name" value="EF_HAND_1"/>
    <property type="match status" value="2"/>
</dbReference>
<evidence type="ECO:0000256" key="5">
    <source>
        <dbReference type="ARBA" id="ARBA00022837"/>
    </source>
</evidence>
<feature type="domain" description="EF-hand" evidence="9">
    <location>
        <begin position="395"/>
        <end position="430"/>
    </location>
</feature>
<protein>
    <recommendedName>
        <fullName evidence="9">EF-hand domain-containing protein</fullName>
    </recommendedName>
</protein>
<evidence type="ECO:0000313" key="11">
    <source>
        <dbReference type="Proteomes" id="UP001432027"/>
    </source>
</evidence>
<evidence type="ECO:0000256" key="4">
    <source>
        <dbReference type="ARBA" id="ARBA00022792"/>
    </source>
</evidence>
<accession>A0AAV5TF42</accession>
<name>A0AAV5TF42_9BILA</name>
<feature type="domain" description="EF-hand" evidence="9">
    <location>
        <begin position="173"/>
        <end position="208"/>
    </location>
</feature>
<dbReference type="InterPro" id="IPR002048">
    <property type="entry name" value="EF_hand_dom"/>
</dbReference>
<dbReference type="SUPFAM" id="SSF47473">
    <property type="entry name" value="EF-hand"/>
    <property type="match status" value="2"/>
</dbReference>
<dbReference type="GO" id="GO:1990246">
    <property type="term" value="C:uniplex complex"/>
    <property type="evidence" value="ECO:0007669"/>
    <property type="project" value="TreeGrafter"/>
</dbReference>
<evidence type="ECO:0000256" key="3">
    <source>
        <dbReference type="ARBA" id="ARBA00022737"/>
    </source>
</evidence>
<evidence type="ECO:0000259" key="9">
    <source>
        <dbReference type="PROSITE" id="PS50222"/>
    </source>
</evidence>
<feature type="non-terminal residue" evidence="10">
    <location>
        <position position="1"/>
    </location>
</feature>
<dbReference type="Proteomes" id="UP001432027">
    <property type="component" value="Unassembled WGS sequence"/>
</dbReference>
<keyword evidence="6" id="KW-0809">Transit peptide</keyword>
<dbReference type="PROSITE" id="PS50222">
    <property type="entry name" value="EF_HAND_2"/>
    <property type="match status" value="2"/>
</dbReference>
<dbReference type="Pfam" id="PF13202">
    <property type="entry name" value="EF-hand_5"/>
    <property type="match status" value="1"/>
</dbReference>
<dbReference type="GO" id="GO:0005509">
    <property type="term" value="F:calcium ion binding"/>
    <property type="evidence" value="ECO:0007669"/>
    <property type="project" value="InterPro"/>
</dbReference>
<dbReference type="InterPro" id="IPR011992">
    <property type="entry name" value="EF-hand-dom_pair"/>
</dbReference>
<organism evidence="10 11">
    <name type="scientific">Pristionchus entomophagus</name>
    <dbReference type="NCBI Taxonomy" id="358040"/>
    <lineage>
        <taxon>Eukaryota</taxon>
        <taxon>Metazoa</taxon>
        <taxon>Ecdysozoa</taxon>
        <taxon>Nematoda</taxon>
        <taxon>Chromadorea</taxon>
        <taxon>Rhabditida</taxon>
        <taxon>Rhabditina</taxon>
        <taxon>Diplogasteromorpha</taxon>
        <taxon>Diplogasteroidea</taxon>
        <taxon>Neodiplogasteridae</taxon>
        <taxon>Pristionchus</taxon>
    </lineage>
</organism>
<dbReference type="Pfam" id="PF13833">
    <property type="entry name" value="EF-hand_8"/>
    <property type="match status" value="1"/>
</dbReference>
<dbReference type="AlphaFoldDB" id="A0AAV5TF42"/>
<dbReference type="PANTHER" id="PTHR12294:SF13">
    <property type="entry name" value="MITOCHONDRIAL CALCIUM UPTAKE 3, ISOFORM D"/>
    <property type="match status" value="1"/>
</dbReference>
<evidence type="ECO:0000256" key="6">
    <source>
        <dbReference type="ARBA" id="ARBA00022946"/>
    </source>
</evidence>
<gene>
    <name evidence="10" type="ORF">PENTCL1PPCAC_13705</name>
</gene>